<protein>
    <submittedName>
        <fullName evidence="9">Trimeric intracellular cation channel family protein</fullName>
    </submittedName>
</protein>
<dbReference type="AlphaFoldDB" id="A0A7L5E5E3"/>
<feature type="domain" description="Glycine transporter" evidence="8">
    <location>
        <begin position="95"/>
        <end position="167"/>
    </location>
</feature>
<evidence type="ECO:0000259" key="8">
    <source>
        <dbReference type="Pfam" id="PF03458"/>
    </source>
</evidence>
<evidence type="ECO:0000313" key="10">
    <source>
        <dbReference type="Proteomes" id="UP000503278"/>
    </source>
</evidence>
<feature type="transmembrane region" description="Helical" evidence="7">
    <location>
        <begin position="33"/>
        <end position="50"/>
    </location>
</feature>
<accession>A0A7L5E5E3</accession>
<keyword evidence="10" id="KW-1185">Reference proteome</keyword>
<sequence length="202" mass="21977">MPYNSFTSIIELLGTIAFTISGVFAAMQKRLDLFGVLIMGFVTAIGGGTIRDVLIGVTPVSWMLDLTTLGVIITTGIITVLFKKTVKNLKVTLFFFDALGLGLFTVIGMQKGVAKNLHPVICVALGTITGCFGGVIRDILLNQIPMIFRRKEIYATACIIGGVIYWLSLVWLDERLAQTIAVIVICTIRIVAVKLNWKLPAV</sequence>
<comment type="similarity">
    <text evidence="2">Belongs to the UPF0126 family.</text>
</comment>
<feature type="transmembrane region" description="Helical" evidence="7">
    <location>
        <begin position="116"/>
        <end position="141"/>
    </location>
</feature>
<feature type="transmembrane region" description="Helical" evidence="7">
    <location>
        <begin position="153"/>
        <end position="172"/>
    </location>
</feature>
<keyword evidence="3" id="KW-1003">Cell membrane</keyword>
<dbReference type="GO" id="GO:0005886">
    <property type="term" value="C:plasma membrane"/>
    <property type="evidence" value="ECO:0007669"/>
    <property type="project" value="UniProtKB-SubCell"/>
</dbReference>
<dbReference type="RefSeq" id="WP_169609930.1">
    <property type="nucleotide sequence ID" value="NZ_CP051682.1"/>
</dbReference>
<organism evidence="9 10">
    <name type="scientific">Mucilaginibacter robiniae</name>
    <dbReference type="NCBI Taxonomy" id="2728022"/>
    <lineage>
        <taxon>Bacteria</taxon>
        <taxon>Pseudomonadati</taxon>
        <taxon>Bacteroidota</taxon>
        <taxon>Sphingobacteriia</taxon>
        <taxon>Sphingobacteriales</taxon>
        <taxon>Sphingobacteriaceae</taxon>
        <taxon>Mucilaginibacter</taxon>
    </lineage>
</organism>
<evidence type="ECO:0000256" key="1">
    <source>
        <dbReference type="ARBA" id="ARBA00004651"/>
    </source>
</evidence>
<evidence type="ECO:0000256" key="3">
    <source>
        <dbReference type="ARBA" id="ARBA00022475"/>
    </source>
</evidence>
<feature type="transmembrane region" description="Helical" evidence="7">
    <location>
        <begin position="89"/>
        <end position="110"/>
    </location>
</feature>
<keyword evidence="6 7" id="KW-0472">Membrane</keyword>
<dbReference type="PANTHER" id="PTHR30506">
    <property type="entry name" value="INNER MEMBRANE PROTEIN"/>
    <property type="match status" value="1"/>
</dbReference>
<evidence type="ECO:0000256" key="7">
    <source>
        <dbReference type="SAM" id="Phobius"/>
    </source>
</evidence>
<dbReference type="PANTHER" id="PTHR30506:SF3">
    <property type="entry name" value="UPF0126 INNER MEMBRANE PROTEIN YADS-RELATED"/>
    <property type="match status" value="1"/>
</dbReference>
<feature type="transmembrane region" description="Helical" evidence="7">
    <location>
        <begin position="178"/>
        <end position="197"/>
    </location>
</feature>
<comment type="subcellular location">
    <subcellularLocation>
        <location evidence="1">Cell membrane</location>
        <topology evidence="1">Multi-pass membrane protein</topology>
    </subcellularLocation>
</comment>
<dbReference type="EMBL" id="CP051682">
    <property type="protein sequence ID" value="QJD97607.1"/>
    <property type="molecule type" value="Genomic_DNA"/>
</dbReference>
<dbReference type="KEGG" id="mrob:HH214_17860"/>
<keyword evidence="4 7" id="KW-0812">Transmembrane</keyword>
<dbReference type="InterPro" id="IPR005115">
    <property type="entry name" value="Gly_transporter"/>
</dbReference>
<evidence type="ECO:0000256" key="6">
    <source>
        <dbReference type="ARBA" id="ARBA00023136"/>
    </source>
</evidence>
<evidence type="ECO:0000256" key="2">
    <source>
        <dbReference type="ARBA" id="ARBA00008193"/>
    </source>
</evidence>
<evidence type="ECO:0000313" key="9">
    <source>
        <dbReference type="EMBL" id="QJD97607.1"/>
    </source>
</evidence>
<evidence type="ECO:0000256" key="4">
    <source>
        <dbReference type="ARBA" id="ARBA00022692"/>
    </source>
</evidence>
<dbReference type="Pfam" id="PF03458">
    <property type="entry name" value="Gly_transporter"/>
    <property type="match status" value="2"/>
</dbReference>
<feature type="transmembrane region" description="Helical" evidence="7">
    <location>
        <begin position="62"/>
        <end position="82"/>
    </location>
</feature>
<dbReference type="Proteomes" id="UP000503278">
    <property type="component" value="Chromosome"/>
</dbReference>
<feature type="transmembrane region" description="Helical" evidence="7">
    <location>
        <begin position="6"/>
        <end position="26"/>
    </location>
</feature>
<feature type="domain" description="Glycine transporter" evidence="8">
    <location>
        <begin position="9"/>
        <end position="83"/>
    </location>
</feature>
<gene>
    <name evidence="9" type="ORF">HH214_17860</name>
</gene>
<evidence type="ECO:0000256" key="5">
    <source>
        <dbReference type="ARBA" id="ARBA00022989"/>
    </source>
</evidence>
<name>A0A7L5E5E3_9SPHI</name>
<keyword evidence="5 7" id="KW-1133">Transmembrane helix</keyword>
<proteinExistence type="inferred from homology"/>
<reference evidence="9 10" key="1">
    <citation type="submission" date="2020-04" db="EMBL/GenBank/DDBJ databases">
        <title>Genome sequencing of novel species.</title>
        <authorList>
            <person name="Heo J."/>
            <person name="Kim S.-J."/>
            <person name="Kim J.-S."/>
            <person name="Hong S.-B."/>
            <person name="Kwon S.-W."/>
        </authorList>
    </citation>
    <scope>NUCLEOTIDE SEQUENCE [LARGE SCALE GENOMIC DNA]</scope>
    <source>
        <strain evidence="9 10">F39-2</strain>
    </source>
</reference>